<dbReference type="AlphaFoldDB" id="A0AAV4Y3P2"/>
<organism evidence="1 2">
    <name type="scientific">Caerostris extrusa</name>
    <name type="common">Bark spider</name>
    <name type="synonym">Caerostris bankana</name>
    <dbReference type="NCBI Taxonomy" id="172846"/>
    <lineage>
        <taxon>Eukaryota</taxon>
        <taxon>Metazoa</taxon>
        <taxon>Ecdysozoa</taxon>
        <taxon>Arthropoda</taxon>
        <taxon>Chelicerata</taxon>
        <taxon>Arachnida</taxon>
        <taxon>Araneae</taxon>
        <taxon>Araneomorphae</taxon>
        <taxon>Entelegynae</taxon>
        <taxon>Araneoidea</taxon>
        <taxon>Araneidae</taxon>
        <taxon>Caerostris</taxon>
    </lineage>
</organism>
<gene>
    <name evidence="1" type="ORF">CEXT_38321</name>
</gene>
<evidence type="ECO:0000313" key="2">
    <source>
        <dbReference type="Proteomes" id="UP001054945"/>
    </source>
</evidence>
<dbReference type="EMBL" id="BPLR01001200">
    <property type="protein sequence ID" value="GIZ00757.1"/>
    <property type="molecule type" value="Genomic_DNA"/>
</dbReference>
<protein>
    <submittedName>
        <fullName evidence="1">Uncharacterized protein</fullName>
    </submittedName>
</protein>
<name>A0AAV4Y3P2_CAEEX</name>
<keyword evidence="2" id="KW-1185">Reference proteome</keyword>
<comment type="caution">
    <text evidence="1">The sequence shown here is derived from an EMBL/GenBank/DDBJ whole genome shotgun (WGS) entry which is preliminary data.</text>
</comment>
<proteinExistence type="predicted"/>
<dbReference type="Proteomes" id="UP001054945">
    <property type="component" value="Unassembled WGS sequence"/>
</dbReference>
<evidence type="ECO:0000313" key="1">
    <source>
        <dbReference type="EMBL" id="GIZ00757.1"/>
    </source>
</evidence>
<reference evidence="1 2" key="1">
    <citation type="submission" date="2021-06" db="EMBL/GenBank/DDBJ databases">
        <title>Caerostris extrusa draft genome.</title>
        <authorList>
            <person name="Kono N."/>
            <person name="Arakawa K."/>
        </authorList>
    </citation>
    <scope>NUCLEOTIDE SEQUENCE [LARGE SCALE GENOMIC DNA]</scope>
</reference>
<sequence length="77" mass="9200">MFVEISEKRVYFQRVSATSGDYLQEDSTKDFWPVIKEEKADSVLKEWVFFLLMIISDLSRRPRSINVTPIRAIYRPR</sequence>
<accession>A0AAV4Y3P2</accession>